<keyword evidence="2" id="KW-1185">Reference proteome</keyword>
<evidence type="ECO:0000313" key="1">
    <source>
        <dbReference type="EMBL" id="CAH2015540.1"/>
    </source>
</evidence>
<organism evidence="1 2">
    <name type="scientific">Acanthoscelides obtectus</name>
    <name type="common">Bean weevil</name>
    <name type="synonym">Bruchus obtectus</name>
    <dbReference type="NCBI Taxonomy" id="200917"/>
    <lineage>
        <taxon>Eukaryota</taxon>
        <taxon>Metazoa</taxon>
        <taxon>Ecdysozoa</taxon>
        <taxon>Arthropoda</taxon>
        <taxon>Hexapoda</taxon>
        <taxon>Insecta</taxon>
        <taxon>Pterygota</taxon>
        <taxon>Neoptera</taxon>
        <taxon>Endopterygota</taxon>
        <taxon>Coleoptera</taxon>
        <taxon>Polyphaga</taxon>
        <taxon>Cucujiformia</taxon>
        <taxon>Chrysomeloidea</taxon>
        <taxon>Chrysomelidae</taxon>
        <taxon>Bruchinae</taxon>
        <taxon>Bruchini</taxon>
        <taxon>Acanthoscelides</taxon>
    </lineage>
</organism>
<comment type="caution">
    <text evidence="1">The sequence shown here is derived from an EMBL/GenBank/DDBJ whole genome shotgun (WGS) entry which is preliminary data.</text>
</comment>
<dbReference type="Proteomes" id="UP001152888">
    <property type="component" value="Unassembled WGS sequence"/>
</dbReference>
<accession>A0A9P0MN19</accession>
<sequence length="13" mass="1454">MRNCEEVISSASK</sequence>
<evidence type="ECO:0000313" key="2">
    <source>
        <dbReference type="Proteomes" id="UP001152888"/>
    </source>
</evidence>
<protein>
    <submittedName>
        <fullName evidence="1">Uncharacterized protein</fullName>
    </submittedName>
</protein>
<gene>
    <name evidence="1" type="ORF">ACAOBT_LOCUS34810</name>
</gene>
<dbReference type="EMBL" id="CAKOFQ010008708">
    <property type="protein sequence ID" value="CAH2015540.1"/>
    <property type="molecule type" value="Genomic_DNA"/>
</dbReference>
<name>A0A9P0MN19_ACAOB</name>
<proteinExistence type="predicted"/>
<reference evidence="1" key="1">
    <citation type="submission" date="2022-03" db="EMBL/GenBank/DDBJ databases">
        <authorList>
            <person name="Sayadi A."/>
        </authorList>
    </citation>
    <scope>NUCLEOTIDE SEQUENCE</scope>
</reference>